<dbReference type="AlphaFoldDB" id="A0A1M7YKW8"/>
<dbReference type="Pfam" id="PF10114">
    <property type="entry name" value="PocR"/>
    <property type="match status" value="1"/>
</dbReference>
<evidence type="ECO:0000313" key="5">
    <source>
        <dbReference type="Proteomes" id="UP000184612"/>
    </source>
</evidence>
<proteinExistence type="predicted"/>
<organism evidence="4 5">
    <name type="scientific">Anaerocolumna xylanovorans DSM 12503</name>
    <dbReference type="NCBI Taxonomy" id="1121345"/>
    <lineage>
        <taxon>Bacteria</taxon>
        <taxon>Bacillati</taxon>
        <taxon>Bacillota</taxon>
        <taxon>Clostridia</taxon>
        <taxon>Lachnospirales</taxon>
        <taxon>Lachnospiraceae</taxon>
        <taxon>Anaerocolumna</taxon>
    </lineage>
</organism>
<accession>A0A1M7YKW8</accession>
<sequence>MKETFNYDEDKSKLKLTDMISLEFLQRFQDAFSNAVGVSSIITDEDGIPVTKGSNFTDFCMKSNRGCAQGAKRCMQSDAFGGAESAKTGKPAVYYCKNGLMDFAAPILLDGRLIGTMLGGQVLTALPDKEVFLQVAKEIGADPDEYLREIEKVKILPEEQVRAAAYLLYLVTGEFSRMGYQRLSLIKMAAEIQENVSQMTETINELASSATEVTNSQNMLNSEIKNVKSLSKEINTITEFIRDIADEIQLLGINATIEAARIGQNGLGFDVIAERIRKLSGESKTTMDKIKGFIRQINDSVTKTSELSKVTLLKTKQEENGVKEIAQSIEEFMKMSEILNYLSKE</sequence>
<dbReference type="InterPro" id="IPR018771">
    <property type="entry name" value="PocR_dom"/>
</dbReference>
<dbReference type="PANTHER" id="PTHR32089">
    <property type="entry name" value="METHYL-ACCEPTING CHEMOTAXIS PROTEIN MCPB"/>
    <property type="match status" value="1"/>
</dbReference>
<dbReference type="GO" id="GO:0007165">
    <property type="term" value="P:signal transduction"/>
    <property type="evidence" value="ECO:0007669"/>
    <property type="project" value="UniProtKB-KW"/>
</dbReference>
<evidence type="ECO:0000256" key="1">
    <source>
        <dbReference type="ARBA" id="ARBA00023224"/>
    </source>
</evidence>
<keyword evidence="5" id="KW-1185">Reference proteome</keyword>
<evidence type="ECO:0000259" key="3">
    <source>
        <dbReference type="PROSITE" id="PS50111"/>
    </source>
</evidence>
<gene>
    <name evidence="4" type="ORF">SAMN02745217_04013</name>
</gene>
<dbReference type="GO" id="GO:0016020">
    <property type="term" value="C:membrane"/>
    <property type="evidence" value="ECO:0007669"/>
    <property type="project" value="InterPro"/>
</dbReference>
<feature type="domain" description="Methyl-accepting transducer" evidence="3">
    <location>
        <begin position="189"/>
        <end position="345"/>
    </location>
</feature>
<dbReference type="Pfam" id="PF00015">
    <property type="entry name" value="MCPsignal"/>
    <property type="match status" value="1"/>
</dbReference>
<keyword evidence="1 2" id="KW-0807">Transducer</keyword>
<dbReference type="PANTHER" id="PTHR32089:SF112">
    <property type="entry name" value="LYSOZYME-LIKE PROTEIN-RELATED"/>
    <property type="match status" value="1"/>
</dbReference>
<evidence type="ECO:0000256" key="2">
    <source>
        <dbReference type="PROSITE-ProRule" id="PRU00284"/>
    </source>
</evidence>
<dbReference type="Gene3D" id="1.10.287.950">
    <property type="entry name" value="Methyl-accepting chemotaxis protein"/>
    <property type="match status" value="1"/>
</dbReference>
<dbReference type="InterPro" id="IPR004089">
    <property type="entry name" value="MCPsignal_dom"/>
</dbReference>
<evidence type="ECO:0000313" key="4">
    <source>
        <dbReference type="EMBL" id="SHO53234.1"/>
    </source>
</evidence>
<dbReference type="SUPFAM" id="SSF58104">
    <property type="entry name" value="Methyl-accepting chemotaxis protein (MCP) signaling domain"/>
    <property type="match status" value="1"/>
</dbReference>
<dbReference type="EMBL" id="FRFD01000013">
    <property type="protein sequence ID" value="SHO53234.1"/>
    <property type="molecule type" value="Genomic_DNA"/>
</dbReference>
<reference evidence="4 5" key="1">
    <citation type="submission" date="2016-12" db="EMBL/GenBank/DDBJ databases">
        <authorList>
            <person name="Song W.-J."/>
            <person name="Kurnit D.M."/>
        </authorList>
    </citation>
    <scope>NUCLEOTIDE SEQUENCE [LARGE SCALE GENOMIC DNA]</scope>
    <source>
        <strain evidence="4 5">DSM 12503</strain>
    </source>
</reference>
<dbReference type="RefSeq" id="WP_073590655.1">
    <property type="nucleotide sequence ID" value="NZ_FRFD01000013.1"/>
</dbReference>
<protein>
    <submittedName>
        <fullName evidence="4">Ligand-binding sensor domain-containing protein</fullName>
    </submittedName>
</protein>
<name>A0A1M7YKW8_9FIRM</name>
<dbReference type="PROSITE" id="PS50111">
    <property type="entry name" value="CHEMOTAXIS_TRANSDUC_2"/>
    <property type="match status" value="1"/>
</dbReference>
<dbReference type="STRING" id="1121345.SAMN02745217_04013"/>
<dbReference type="Proteomes" id="UP000184612">
    <property type="component" value="Unassembled WGS sequence"/>
</dbReference>